<keyword evidence="8" id="KW-1185">Reference proteome</keyword>
<gene>
    <name evidence="7" type="primary">glf</name>
    <name evidence="7" type="ORF">Rai3103_05240</name>
</gene>
<feature type="domain" description="UDP-galactopyranose mutase C-terminal" evidence="6">
    <location>
        <begin position="174"/>
        <end position="386"/>
    </location>
</feature>
<dbReference type="InterPro" id="IPR004379">
    <property type="entry name" value="UDP-GALP_mutase"/>
</dbReference>
<evidence type="ECO:0000256" key="1">
    <source>
        <dbReference type="ARBA" id="ARBA00001974"/>
    </source>
</evidence>
<keyword evidence="5 7" id="KW-0413">Isomerase</keyword>
<dbReference type="EMBL" id="CP045725">
    <property type="protein sequence ID" value="QGF23162.1"/>
    <property type="molecule type" value="Genomic_DNA"/>
</dbReference>
<evidence type="ECO:0000313" key="7">
    <source>
        <dbReference type="EMBL" id="QGF23162.1"/>
    </source>
</evidence>
<dbReference type="AlphaFoldDB" id="A0A5Q2F8E7"/>
<comment type="similarity">
    <text evidence="2">Belongs to the UDP-galactopyranose/dTDP-fucopyranose mutase family.</text>
</comment>
<proteinExistence type="inferred from homology"/>
<evidence type="ECO:0000256" key="3">
    <source>
        <dbReference type="ARBA" id="ARBA00022630"/>
    </source>
</evidence>
<dbReference type="PANTHER" id="PTHR21197">
    <property type="entry name" value="UDP-GALACTOPYRANOSE MUTASE"/>
    <property type="match status" value="1"/>
</dbReference>
<dbReference type="Pfam" id="PF03275">
    <property type="entry name" value="GLF"/>
    <property type="match status" value="1"/>
</dbReference>
<dbReference type="SUPFAM" id="SSF51971">
    <property type="entry name" value="Nucleotide-binding domain"/>
    <property type="match status" value="1"/>
</dbReference>
<comment type="cofactor">
    <cofactor evidence="1">
        <name>FAD</name>
        <dbReference type="ChEBI" id="CHEBI:57692"/>
    </cofactor>
</comment>
<dbReference type="RefSeq" id="WP_153571689.1">
    <property type="nucleotide sequence ID" value="NZ_CP045725.1"/>
</dbReference>
<protein>
    <submittedName>
        <fullName evidence="7">UDP-galactopyranose mutase</fullName>
        <ecNumber evidence="7">5.4.99.9</ecNumber>
    </submittedName>
</protein>
<dbReference type="Gene3D" id="3.40.50.720">
    <property type="entry name" value="NAD(P)-binding Rossmann-like Domain"/>
    <property type="match status" value="3"/>
</dbReference>
<evidence type="ECO:0000313" key="8">
    <source>
        <dbReference type="Proteomes" id="UP000386847"/>
    </source>
</evidence>
<dbReference type="GO" id="GO:0008767">
    <property type="term" value="F:UDP-galactopyranose mutase activity"/>
    <property type="evidence" value="ECO:0007669"/>
    <property type="project" value="UniProtKB-EC"/>
</dbReference>
<dbReference type="InterPro" id="IPR015899">
    <property type="entry name" value="UDP-GalPyranose_mutase_C"/>
</dbReference>
<organism evidence="7 8">
    <name type="scientific">Raineyella fluvialis</name>
    <dbReference type="NCBI Taxonomy" id="2662261"/>
    <lineage>
        <taxon>Bacteria</taxon>
        <taxon>Bacillati</taxon>
        <taxon>Actinomycetota</taxon>
        <taxon>Actinomycetes</taxon>
        <taxon>Propionibacteriales</taxon>
        <taxon>Propionibacteriaceae</taxon>
        <taxon>Raineyella</taxon>
    </lineage>
</organism>
<name>A0A5Q2F8E7_9ACTN</name>
<dbReference type="PANTHER" id="PTHR21197:SF0">
    <property type="entry name" value="UDP-GALACTOPYRANOSE MUTASE"/>
    <property type="match status" value="1"/>
</dbReference>
<evidence type="ECO:0000256" key="4">
    <source>
        <dbReference type="ARBA" id="ARBA00022827"/>
    </source>
</evidence>
<dbReference type="Proteomes" id="UP000386847">
    <property type="component" value="Chromosome"/>
</dbReference>
<sequence>MSGEEGRTVVETGGALEGLDVGAYDAIVVGAGFAGTTIARELAERGGRRVLVLEQRPHIGGNAYDHVDDAGVLVHKYGPHIFHTRVERVFDYLSRFTEWNGYSHEVLANVYGTFMPVPFNKISMRMAFGEERGNELIAKMVARYGDGAKVSINELRAEDDPDLVEVADYVYENVFLHYTVKQWGTTPDKIDASVTARVPVFLSEDSRYFQDPHQGLPTDGYTALIARMLDHPGISVRTDVDARTVLDLTTPGEVRIGGQTFGGTVIYTGPLDELFDCRFGRLPYRSLDFVFETYPQDYFQQRGTINYTVSEDFTRITEFKYLTRQELPGVTTIVREYSKPYEPDAGMDPYYPVLDEEHLALHGKYVALTREFADFHPIGRLAEYRYYNMDATVANALELSDRLLADAPATTTSPEED</sequence>
<evidence type="ECO:0000256" key="2">
    <source>
        <dbReference type="ARBA" id="ARBA00009321"/>
    </source>
</evidence>
<dbReference type="Pfam" id="PF13450">
    <property type="entry name" value="NAD_binding_8"/>
    <property type="match status" value="1"/>
</dbReference>
<dbReference type="EC" id="5.4.99.9" evidence="7"/>
<accession>A0A5Q2F8E7</accession>
<evidence type="ECO:0000259" key="6">
    <source>
        <dbReference type="Pfam" id="PF03275"/>
    </source>
</evidence>
<evidence type="ECO:0000256" key="5">
    <source>
        <dbReference type="ARBA" id="ARBA00023235"/>
    </source>
</evidence>
<dbReference type="GO" id="GO:0005829">
    <property type="term" value="C:cytosol"/>
    <property type="evidence" value="ECO:0007669"/>
    <property type="project" value="TreeGrafter"/>
</dbReference>
<reference evidence="7 8" key="1">
    <citation type="submission" date="2019-10" db="EMBL/GenBank/DDBJ databases">
        <title>Genomic analysis of Raineyella sp. CBA3103.</title>
        <authorList>
            <person name="Roh S.W."/>
        </authorList>
    </citation>
    <scope>NUCLEOTIDE SEQUENCE [LARGE SCALE GENOMIC DNA]</scope>
    <source>
        <strain evidence="7 8">CBA3103</strain>
    </source>
</reference>
<keyword evidence="3" id="KW-0285">Flavoprotein</keyword>
<dbReference type="NCBIfam" id="TIGR00031">
    <property type="entry name" value="UDP-GALP_mutase"/>
    <property type="match status" value="1"/>
</dbReference>
<dbReference type="GO" id="GO:0050660">
    <property type="term" value="F:flavin adenine dinucleotide binding"/>
    <property type="evidence" value="ECO:0007669"/>
    <property type="project" value="TreeGrafter"/>
</dbReference>
<dbReference type="KEGG" id="rain:Rai3103_05240"/>
<dbReference type="SUPFAM" id="SSF54373">
    <property type="entry name" value="FAD-linked reductases, C-terminal domain"/>
    <property type="match status" value="1"/>
</dbReference>
<keyword evidence="4" id="KW-0274">FAD</keyword>